<organism evidence="2 3">
    <name type="scientific">Rarobacter incanus</name>
    <dbReference type="NCBI Taxonomy" id="153494"/>
    <lineage>
        <taxon>Bacteria</taxon>
        <taxon>Bacillati</taxon>
        <taxon>Actinomycetota</taxon>
        <taxon>Actinomycetes</taxon>
        <taxon>Micrococcales</taxon>
        <taxon>Rarobacteraceae</taxon>
        <taxon>Rarobacter</taxon>
    </lineage>
</organism>
<keyword evidence="1" id="KW-0812">Transmembrane</keyword>
<accession>A0A542SNL9</accession>
<dbReference type="PANTHER" id="PTHR43685:SF3">
    <property type="entry name" value="SLR2126 PROTEIN"/>
    <property type="match status" value="1"/>
</dbReference>
<feature type="transmembrane region" description="Helical" evidence="1">
    <location>
        <begin position="783"/>
        <end position="802"/>
    </location>
</feature>
<feature type="transmembrane region" description="Helical" evidence="1">
    <location>
        <begin position="572"/>
        <end position="605"/>
    </location>
</feature>
<gene>
    <name evidence="2" type="ORF">FB389_0881</name>
</gene>
<dbReference type="Pfam" id="PF13641">
    <property type="entry name" value="Glyco_tranf_2_3"/>
    <property type="match status" value="1"/>
</dbReference>
<feature type="transmembrane region" description="Helical" evidence="1">
    <location>
        <begin position="684"/>
        <end position="704"/>
    </location>
</feature>
<keyword evidence="1" id="KW-1133">Transmembrane helix</keyword>
<dbReference type="GO" id="GO:0016740">
    <property type="term" value="F:transferase activity"/>
    <property type="evidence" value="ECO:0007669"/>
    <property type="project" value="UniProtKB-KW"/>
</dbReference>
<keyword evidence="1" id="KW-0472">Membrane</keyword>
<dbReference type="AlphaFoldDB" id="A0A542SNL9"/>
<feature type="transmembrane region" description="Helical" evidence="1">
    <location>
        <begin position="716"/>
        <end position="744"/>
    </location>
</feature>
<feature type="transmembrane region" description="Helical" evidence="1">
    <location>
        <begin position="280"/>
        <end position="299"/>
    </location>
</feature>
<dbReference type="PANTHER" id="PTHR43685">
    <property type="entry name" value="GLYCOSYLTRANSFERASE"/>
    <property type="match status" value="1"/>
</dbReference>
<dbReference type="OrthoDB" id="3734530at2"/>
<comment type="caution">
    <text evidence="2">The sequence shown here is derived from an EMBL/GenBank/DDBJ whole genome shotgun (WGS) entry which is preliminary data.</text>
</comment>
<evidence type="ECO:0000313" key="2">
    <source>
        <dbReference type="EMBL" id="TQK76221.1"/>
    </source>
</evidence>
<feature type="transmembrane region" description="Helical" evidence="1">
    <location>
        <begin position="750"/>
        <end position="771"/>
    </location>
</feature>
<evidence type="ECO:0000313" key="3">
    <source>
        <dbReference type="Proteomes" id="UP000316181"/>
    </source>
</evidence>
<protein>
    <submittedName>
        <fullName evidence="2">GT2 family glycosyltransferase</fullName>
    </submittedName>
</protein>
<feature type="transmembrane region" description="Helical" evidence="1">
    <location>
        <begin position="393"/>
        <end position="410"/>
    </location>
</feature>
<proteinExistence type="predicted"/>
<dbReference type="SUPFAM" id="SSF53448">
    <property type="entry name" value="Nucleotide-diphospho-sugar transferases"/>
    <property type="match status" value="1"/>
</dbReference>
<dbReference type="Gene3D" id="3.90.550.10">
    <property type="entry name" value="Spore Coat Polysaccharide Biosynthesis Protein SpsA, Chain A"/>
    <property type="match status" value="1"/>
</dbReference>
<name>A0A542SNL9_9MICO</name>
<feature type="transmembrane region" description="Helical" evidence="1">
    <location>
        <begin position="617"/>
        <end position="638"/>
    </location>
</feature>
<feature type="transmembrane region" description="Helical" evidence="1">
    <location>
        <begin position="476"/>
        <end position="496"/>
    </location>
</feature>
<dbReference type="InterPro" id="IPR029044">
    <property type="entry name" value="Nucleotide-diphossugar_trans"/>
</dbReference>
<dbReference type="RefSeq" id="WP_142111531.1">
    <property type="nucleotide sequence ID" value="NZ_BAAATB010000002.1"/>
</dbReference>
<dbReference type="InterPro" id="IPR050834">
    <property type="entry name" value="Glycosyltransf_2"/>
</dbReference>
<evidence type="ECO:0000256" key="1">
    <source>
        <dbReference type="SAM" id="Phobius"/>
    </source>
</evidence>
<feature type="transmembrane region" description="Helical" evidence="1">
    <location>
        <begin position="1040"/>
        <end position="1058"/>
    </location>
</feature>
<dbReference type="Proteomes" id="UP000316181">
    <property type="component" value="Unassembled WGS sequence"/>
</dbReference>
<keyword evidence="2" id="KW-0808">Transferase</keyword>
<reference evidence="2 3" key="1">
    <citation type="submission" date="2019-06" db="EMBL/GenBank/DDBJ databases">
        <title>Sequencing the genomes of 1000 actinobacteria strains.</title>
        <authorList>
            <person name="Klenk H.-P."/>
        </authorList>
    </citation>
    <scope>NUCLEOTIDE SEQUENCE [LARGE SCALE GENOMIC DNA]</scope>
    <source>
        <strain evidence="2 3">DSM 10596</strain>
    </source>
</reference>
<dbReference type="EMBL" id="VFNV01000001">
    <property type="protein sequence ID" value="TQK76221.1"/>
    <property type="molecule type" value="Genomic_DNA"/>
</dbReference>
<sequence>MSAASLSVAPDGTQRIDQRVAAIIVARGVSPYARRTIRATFNQTLLPGTIIVVDVADDPRPEAVLADLKVPDGVAVIAATGAGSKNFGSGVRAGMRAAGAAAPADGWLWLLHADSAPLPDALERLLEAVEGSDHVGLAGSKQVVWNQPDRLIEAGYTVSGAGRRLTGIEPGEIDQGQHDDREDVLAVGLAGSLIRRDVWDELRGTDPALGPFRDSLDISLRVRRMGRRVIVVPRAMVEHAQLALLGTHGPQPRNEEALSRSFGARLRAWMYVRAVHAPAIVAWLLPAWFLLCAIPRALWRVTVKQPLEAIDEVLAPLWFLTQLPRIVLARHSAARTARVPRRSLRPLFAKSWQIAAADRDQRLARAAERQRLRRGNELEWTAHVSRARRRRTAMAATIASLIVYAVWGQWNLIPALWSGATVTGGDLLPVTGGWSQWWTTVSSGWNTQSLGSAAPADPIIAALAPAMVLTGGSMRAAVALLLIAAPIIGAIGAWFAAGAVSRSLPVRVWLTAVWGTSPLLFGGLATGNLGATLVHATLPWFALAFANAVGVAARDPDERGVEAWAGAGRGSLVAVGGAGLFMALVCAAAPVLFVPLLIVVFATGIGARRNSLAGRGGWWLVPLPSLALLAPLLLRAAVTWRAEGWRILLASPGAQQPPELAVWWQRLVGVVLPENGTAALNTPALVLAILTGVLTIALAAVGLFRGGQHAATARRGWALAALGLAIGSISSATVITVSGTSFVVGQPGPGLSLAAAGVAIAAAGGATGLGVAASRFPFGWRQVSVGTLAVACIAGPLALGAVQSRALQTDPAVAAVERAQVPAIAQAMQQSDKQVRVLALSGSKSHLTYQLLRYDGPQLTQSSAVVAVSRLRAESDPLAAAVGSLAGSAGADVVADLSRFGIGAVLLDKASGQSSVIADRVDSAVGMQRVTQGKKNVVWRVVNASDGESTIAWATLADSIDGAILTALPAAGLGVTATIEPGDARRVLQVAEAAAPGWHATLNGRALEQVERADGLLGFAVGADGGTLRLSYERESKRPWLAAQAGVFLVFVLLAVPVRRRIGERS</sequence>
<keyword evidence="3" id="KW-1185">Reference proteome</keyword>